<feature type="domain" description="AprE-like beta-barrel" evidence="5">
    <location>
        <begin position="352"/>
        <end position="438"/>
    </location>
</feature>
<dbReference type="InterPro" id="IPR050739">
    <property type="entry name" value="MFP"/>
</dbReference>
<keyword evidence="3" id="KW-1133">Transmembrane helix</keyword>
<comment type="caution">
    <text evidence="6">The sequence shown here is derived from an EMBL/GenBank/DDBJ whole genome shotgun (WGS) entry which is preliminary data.</text>
</comment>
<dbReference type="Proteomes" id="UP000886667">
    <property type="component" value="Unassembled WGS sequence"/>
</dbReference>
<evidence type="ECO:0000256" key="4">
    <source>
        <dbReference type="ARBA" id="ARBA00023136"/>
    </source>
</evidence>
<keyword evidence="4" id="KW-0472">Membrane</keyword>
<evidence type="ECO:0000256" key="1">
    <source>
        <dbReference type="ARBA" id="ARBA00004167"/>
    </source>
</evidence>
<keyword evidence="2" id="KW-0812">Transmembrane</keyword>
<evidence type="ECO:0000259" key="5">
    <source>
        <dbReference type="Pfam" id="PF26002"/>
    </source>
</evidence>
<comment type="subcellular location">
    <subcellularLocation>
        <location evidence="1">Membrane</location>
        <topology evidence="1">Single-pass membrane protein</topology>
    </subcellularLocation>
</comment>
<gene>
    <name evidence="6" type="ORF">JAZ07_22190</name>
</gene>
<dbReference type="InterPro" id="IPR058982">
    <property type="entry name" value="Beta-barrel_AprE"/>
</dbReference>
<dbReference type="Pfam" id="PF26002">
    <property type="entry name" value="Beta-barrel_AprE"/>
    <property type="match status" value="1"/>
</dbReference>
<dbReference type="PANTHER" id="PTHR30386">
    <property type="entry name" value="MEMBRANE FUSION SUBUNIT OF EMRAB-TOLC MULTIDRUG EFFLUX PUMP"/>
    <property type="match status" value="1"/>
</dbReference>
<protein>
    <submittedName>
        <fullName evidence="6">HlyD family secretion protein</fullName>
    </submittedName>
</protein>
<dbReference type="AlphaFoldDB" id="A0A9E4N7P5"/>
<dbReference type="PRINTS" id="PR01490">
    <property type="entry name" value="RTXTOXIND"/>
</dbReference>
<proteinExistence type="predicted"/>
<name>A0A9E4N7P5_9GAMM</name>
<dbReference type="Gene3D" id="2.40.30.170">
    <property type="match status" value="1"/>
</dbReference>
<organism evidence="6 7">
    <name type="scientific">Candidatus Thiodiazotropha taylori</name>
    <dbReference type="NCBI Taxonomy" id="2792791"/>
    <lineage>
        <taxon>Bacteria</taxon>
        <taxon>Pseudomonadati</taxon>
        <taxon>Pseudomonadota</taxon>
        <taxon>Gammaproteobacteria</taxon>
        <taxon>Chromatiales</taxon>
        <taxon>Sedimenticolaceae</taxon>
        <taxon>Candidatus Thiodiazotropha</taxon>
    </lineage>
</organism>
<evidence type="ECO:0000313" key="7">
    <source>
        <dbReference type="Proteomes" id="UP000886667"/>
    </source>
</evidence>
<sequence>MSKNNSTLPSFKSSLYDHQRDGIEVLLGKPAQLLFAVNLTILALIVCALVWAFFAKADVIVTATGTLQPKQDLRRVYPPVDGELRGIYVETGAPVEAGDIIARINARGAVEAASRAQEARLKLAQVRSEVELFPQKRVLLQEKSDALKVQLDAKRREFKRREAAGLSQVTQAQRARLEESRAQLEQAVRAEKTARLESEKYERLFASAGGGGVSRNQVRQKQEALLDAKAKHRSVQARLAGLEYEVSQAISQADSEFSSLRQEVAELGVQYATAVQKIEEESAKLNFKLRSAELAASAAERLSFDNFDEDNYLKLYAPVSGVVTEVSSTQLGEKVEASRPLISIAPVDAERIVRIKIAEKDRGFLKTGLPVKLKFNAFPYRNYGSVAGTLEYISPTATQVKANEIPAYLGRVKLSRETINTPQGEIVLTYGMGALAEMVVRERRFIDLALDPLRGVSN</sequence>
<reference evidence="6" key="1">
    <citation type="journal article" date="2021" name="Proc. Natl. Acad. Sci. U.S.A.">
        <title>Global biogeography of chemosynthetic symbionts reveals both localized and globally distributed symbiont groups. .</title>
        <authorList>
            <person name="Osvatic J.T."/>
            <person name="Wilkins L.G.E."/>
            <person name="Leibrecht L."/>
            <person name="Leray M."/>
            <person name="Zauner S."/>
            <person name="Polzin J."/>
            <person name="Camacho Y."/>
            <person name="Gros O."/>
            <person name="van Gils J.A."/>
            <person name="Eisen J.A."/>
            <person name="Petersen J.M."/>
            <person name="Yuen B."/>
        </authorList>
    </citation>
    <scope>NUCLEOTIDE SEQUENCE</scope>
    <source>
        <strain evidence="6">MAGclacostrist064TRANS</strain>
    </source>
</reference>
<evidence type="ECO:0000256" key="3">
    <source>
        <dbReference type="ARBA" id="ARBA00022989"/>
    </source>
</evidence>
<evidence type="ECO:0000313" key="6">
    <source>
        <dbReference type="EMBL" id="MCG7949056.1"/>
    </source>
</evidence>
<accession>A0A9E4N7P5</accession>
<dbReference type="EMBL" id="JAEPCM010000843">
    <property type="protein sequence ID" value="MCG7949056.1"/>
    <property type="molecule type" value="Genomic_DNA"/>
</dbReference>
<dbReference type="PANTHER" id="PTHR30386:SF26">
    <property type="entry name" value="TRANSPORT PROTEIN COMB"/>
    <property type="match status" value="1"/>
</dbReference>
<dbReference type="GO" id="GO:0016020">
    <property type="term" value="C:membrane"/>
    <property type="evidence" value="ECO:0007669"/>
    <property type="project" value="UniProtKB-SubCell"/>
</dbReference>
<dbReference type="Gene3D" id="2.40.50.100">
    <property type="match status" value="1"/>
</dbReference>
<evidence type="ECO:0000256" key="2">
    <source>
        <dbReference type="ARBA" id="ARBA00022692"/>
    </source>
</evidence>